<evidence type="ECO:0000313" key="10">
    <source>
        <dbReference type="Proteomes" id="UP000664332"/>
    </source>
</evidence>
<dbReference type="AlphaFoldDB" id="A0A939DZK0"/>
<evidence type="ECO:0000256" key="5">
    <source>
        <dbReference type="ARBA" id="ARBA00023136"/>
    </source>
</evidence>
<keyword evidence="3 7" id="KW-0812">Transmembrane</keyword>
<evidence type="ECO:0000256" key="6">
    <source>
        <dbReference type="SAM" id="MobiDB-lite"/>
    </source>
</evidence>
<feature type="compositionally biased region" description="Low complexity" evidence="6">
    <location>
        <begin position="290"/>
        <end position="319"/>
    </location>
</feature>
<feature type="transmembrane region" description="Helical" evidence="7">
    <location>
        <begin position="113"/>
        <end position="135"/>
    </location>
</feature>
<name>A0A939DZK0_9CORY</name>
<sequence>MSIGLLGAFLGGVLSILSPCSALLLPAFFAAAFSAKRKLISRTVVFWAGLTVILVPLGMGAGAAGAAITAHRSLMVTVGGTVMIVLGIIALAGKGFAIPGLSTLSGKVRGTGVVQIFLLGCVYGFAGFCAGPVLGAVLTTAAVTASAFYGAVILAMYALGMTVPLFVLAAFWDGLDIGSSHWLRGKPVRLGPLSTTTTQIASGLLFIAIGLLFLSTGGTSWLPNLISLDTQVEMQAAVGNWANGIGDVALVAALSAMVTLALGIHLAIPRSPDWWDQRALFATGTRSRRATPGDTDPAARPAADTPAGATAGAATGGAPAPAPGSMN</sequence>
<dbReference type="PANTHER" id="PTHR31272:SF4">
    <property type="entry name" value="CYTOCHROME C-TYPE BIOGENESIS PROTEIN HI_1454-RELATED"/>
    <property type="match status" value="1"/>
</dbReference>
<evidence type="ECO:0000259" key="8">
    <source>
        <dbReference type="Pfam" id="PF02683"/>
    </source>
</evidence>
<feature type="transmembrane region" description="Helical" evidence="7">
    <location>
        <begin position="6"/>
        <end position="32"/>
    </location>
</feature>
<dbReference type="Proteomes" id="UP000664332">
    <property type="component" value="Unassembled WGS sequence"/>
</dbReference>
<evidence type="ECO:0000256" key="2">
    <source>
        <dbReference type="ARBA" id="ARBA00006143"/>
    </source>
</evidence>
<protein>
    <submittedName>
        <fullName evidence="9">Cytochrome c biogenesis protein CcdA</fullName>
    </submittedName>
</protein>
<dbReference type="InterPro" id="IPR003834">
    <property type="entry name" value="Cyt_c_assmbl_TM_dom"/>
</dbReference>
<dbReference type="EMBL" id="JAFLEQ010000008">
    <property type="protein sequence ID" value="MBN9644155.1"/>
    <property type="molecule type" value="Genomic_DNA"/>
</dbReference>
<keyword evidence="10" id="KW-1185">Reference proteome</keyword>
<proteinExistence type="inferred from homology"/>
<reference evidence="9" key="1">
    <citation type="submission" date="2021-03" db="EMBL/GenBank/DDBJ databases">
        <authorList>
            <person name="Sun Q."/>
        </authorList>
    </citation>
    <scope>NUCLEOTIDE SEQUENCE</scope>
    <source>
        <strain evidence="9">CCM 8862</strain>
    </source>
</reference>
<keyword evidence="5 7" id="KW-0472">Membrane</keyword>
<dbReference type="Pfam" id="PF02683">
    <property type="entry name" value="DsbD_TM"/>
    <property type="match status" value="1"/>
</dbReference>
<feature type="transmembrane region" description="Helical" evidence="7">
    <location>
        <begin position="193"/>
        <end position="214"/>
    </location>
</feature>
<evidence type="ECO:0000313" key="9">
    <source>
        <dbReference type="EMBL" id="MBN9644155.1"/>
    </source>
</evidence>
<organism evidence="9 10">
    <name type="scientific">Corynebacterium mendelii</name>
    <dbReference type="NCBI Taxonomy" id="2765362"/>
    <lineage>
        <taxon>Bacteria</taxon>
        <taxon>Bacillati</taxon>
        <taxon>Actinomycetota</taxon>
        <taxon>Actinomycetes</taxon>
        <taxon>Mycobacteriales</taxon>
        <taxon>Corynebacteriaceae</taxon>
        <taxon>Corynebacterium</taxon>
    </lineage>
</organism>
<dbReference type="GO" id="GO:0016020">
    <property type="term" value="C:membrane"/>
    <property type="evidence" value="ECO:0007669"/>
    <property type="project" value="UniProtKB-SubCell"/>
</dbReference>
<comment type="subcellular location">
    <subcellularLocation>
        <location evidence="1">Membrane</location>
        <topology evidence="1">Multi-pass membrane protein</topology>
    </subcellularLocation>
</comment>
<dbReference type="GO" id="GO:0017004">
    <property type="term" value="P:cytochrome complex assembly"/>
    <property type="evidence" value="ECO:0007669"/>
    <property type="project" value="InterPro"/>
</dbReference>
<evidence type="ECO:0000256" key="7">
    <source>
        <dbReference type="SAM" id="Phobius"/>
    </source>
</evidence>
<accession>A0A939DZK0</accession>
<gene>
    <name evidence="9" type="ORF">JZY06_05925</name>
</gene>
<comment type="caution">
    <text evidence="9">The sequence shown here is derived from an EMBL/GenBank/DDBJ whole genome shotgun (WGS) entry which is preliminary data.</text>
</comment>
<evidence type="ECO:0000256" key="4">
    <source>
        <dbReference type="ARBA" id="ARBA00022989"/>
    </source>
</evidence>
<evidence type="ECO:0000256" key="3">
    <source>
        <dbReference type="ARBA" id="ARBA00022692"/>
    </source>
</evidence>
<comment type="similarity">
    <text evidence="2">Belongs to the DsbD family.</text>
</comment>
<feature type="region of interest" description="Disordered" evidence="6">
    <location>
        <begin position="285"/>
        <end position="327"/>
    </location>
</feature>
<feature type="domain" description="Cytochrome C biogenesis protein transmembrane" evidence="8">
    <location>
        <begin position="5"/>
        <end position="174"/>
    </location>
</feature>
<dbReference type="PANTHER" id="PTHR31272">
    <property type="entry name" value="CYTOCHROME C-TYPE BIOGENESIS PROTEIN HI_1454-RELATED"/>
    <property type="match status" value="1"/>
</dbReference>
<feature type="transmembrane region" description="Helical" evidence="7">
    <location>
        <begin position="74"/>
        <end position="92"/>
    </location>
</feature>
<feature type="transmembrane region" description="Helical" evidence="7">
    <location>
        <begin position="248"/>
        <end position="268"/>
    </location>
</feature>
<evidence type="ECO:0000256" key="1">
    <source>
        <dbReference type="ARBA" id="ARBA00004141"/>
    </source>
</evidence>
<keyword evidence="4 7" id="KW-1133">Transmembrane helix</keyword>
<dbReference type="InterPro" id="IPR051790">
    <property type="entry name" value="Cytochrome_c-biogenesis_DsbD"/>
</dbReference>
<feature type="transmembrane region" description="Helical" evidence="7">
    <location>
        <begin position="44"/>
        <end position="68"/>
    </location>
</feature>
<feature type="transmembrane region" description="Helical" evidence="7">
    <location>
        <begin position="147"/>
        <end position="172"/>
    </location>
</feature>